<dbReference type="AlphaFoldDB" id="A0A319DAH9"/>
<evidence type="ECO:0000256" key="1">
    <source>
        <dbReference type="SAM" id="MobiDB-lite"/>
    </source>
</evidence>
<feature type="compositionally biased region" description="Basic and acidic residues" evidence="1">
    <location>
        <begin position="78"/>
        <end position="90"/>
    </location>
</feature>
<organism evidence="2 3">
    <name type="scientific">Aspergillus ellipticus CBS 707.79</name>
    <dbReference type="NCBI Taxonomy" id="1448320"/>
    <lineage>
        <taxon>Eukaryota</taxon>
        <taxon>Fungi</taxon>
        <taxon>Dikarya</taxon>
        <taxon>Ascomycota</taxon>
        <taxon>Pezizomycotina</taxon>
        <taxon>Eurotiomycetes</taxon>
        <taxon>Eurotiomycetidae</taxon>
        <taxon>Eurotiales</taxon>
        <taxon>Aspergillaceae</taxon>
        <taxon>Aspergillus</taxon>
        <taxon>Aspergillus subgen. Circumdati</taxon>
    </lineage>
</organism>
<sequence length="108" mass="12308">MSTVIRRFISYIGKVKLTDFKDQTHMALVDSYCKEQEARDPRIKQAEIKGTELHKSHKDPTDPLKVISVQFLDDEGKRVGTGHLHEDGTSKFRYKQKAPSESPSSGFE</sequence>
<dbReference type="OrthoDB" id="3531694at2759"/>
<protein>
    <submittedName>
        <fullName evidence="2">Uncharacterized protein</fullName>
    </submittedName>
</protein>
<evidence type="ECO:0000313" key="2">
    <source>
        <dbReference type="EMBL" id="PYH94144.1"/>
    </source>
</evidence>
<name>A0A319DAH9_9EURO</name>
<evidence type="ECO:0000313" key="3">
    <source>
        <dbReference type="Proteomes" id="UP000247810"/>
    </source>
</evidence>
<gene>
    <name evidence="2" type="ORF">BO71DRAFT_399124</name>
</gene>
<accession>A0A319DAH9</accession>
<dbReference type="VEuPathDB" id="FungiDB:BO71DRAFT_399124"/>
<feature type="compositionally biased region" description="Polar residues" evidence="1">
    <location>
        <begin position="99"/>
        <end position="108"/>
    </location>
</feature>
<reference evidence="2 3" key="1">
    <citation type="submission" date="2018-02" db="EMBL/GenBank/DDBJ databases">
        <title>The genomes of Aspergillus section Nigri reveals drivers in fungal speciation.</title>
        <authorList>
            <consortium name="DOE Joint Genome Institute"/>
            <person name="Vesth T.C."/>
            <person name="Nybo J."/>
            <person name="Theobald S."/>
            <person name="Brandl J."/>
            <person name="Frisvad J.C."/>
            <person name="Nielsen K.F."/>
            <person name="Lyhne E.K."/>
            <person name="Kogle M.E."/>
            <person name="Kuo A."/>
            <person name="Riley R."/>
            <person name="Clum A."/>
            <person name="Nolan M."/>
            <person name="Lipzen A."/>
            <person name="Salamov A."/>
            <person name="Henrissat B."/>
            <person name="Wiebenga A."/>
            <person name="De vries R.P."/>
            <person name="Grigoriev I.V."/>
            <person name="Mortensen U.H."/>
            <person name="Andersen M.R."/>
            <person name="Baker S.E."/>
        </authorList>
    </citation>
    <scope>NUCLEOTIDE SEQUENCE [LARGE SCALE GENOMIC DNA]</scope>
    <source>
        <strain evidence="2 3">CBS 707.79</strain>
    </source>
</reference>
<keyword evidence="3" id="KW-1185">Reference proteome</keyword>
<dbReference type="EMBL" id="KZ825878">
    <property type="protein sequence ID" value="PYH94144.1"/>
    <property type="molecule type" value="Genomic_DNA"/>
</dbReference>
<feature type="region of interest" description="Disordered" evidence="1">
    <location>
        <begin position="78"/>
        <end position="108"/>
    </location>
</feature>
<proteinExistence type="predicted"/>
<dbReference type="Proteomes" id="UP000247810">
    <property type="component" value="Unassembled WGS sequence"/>
</dbReference>